<evidence type="ECO:0000259" key="8">
    <source>
        <dbReference type="Pfam" id="PF01467"/>
    </source>
</evidence>
<keyword evidence="10" id="KW-1185">Reference proteome</keyword>
<reference evidence="9 10" key="1">
    <citation type="submission" date="2018-02" db="EMBL/GenBank/DDBJ databases">
        <title>Novel Leptospira species isolated from soil and water in Japan.</title>
        <authorList>
            <person name="Nakao R."/>
            <person name="Masuzawa T."/>
        </authorList>
    </citation>
    <scope>NUCLEOTIDE SEQUENCE [LARGE SCALE GENOMIC DNA]</scope>
    <source>
        <strain evidence="9 10">YH101</strain>
    </source>
</reference>
<dbReference type="GO" id="GO:0005524">
    <property type="term" value="F:ATP binding"/>
    <property type="evidence" value="ECO:0007669"/>
    <property type="project" value="UniProtKB-KW"/>
</dbReference>
<evidence type="ECO:0000256" key="2">
    <source>
        <dbReference type="ARBA" id="ARBA00022679"/>
    </source>
</evidence>
<dbReference type="OrthoDB" id="9802794at2"/>
<evidence type="ECO:0000256" key="1">
    <source>
        <dbReference type="ARBA" id="ARBA00012519"/>
    </source>
</evidence>
<protein>
    <recommendedName>
        <fullName evidence="1">D-glycero-beta-D-manno-heptose 1-phosphate adenylyltransferase</fullName>
        <ecNumber evidence="1">2.7.7.70</ecNumber>
    </recommendedName>
</protein>
<dbReference type="InterPro" id="IPR011914">
    <property type="entry name" value="RfaE_dom_II"/>
</dbReference>
<evidence type="ECO:0000313" key="10">
    <source>
        <dbReference type="Proteomes" id="UP000245133"/>
    </source>
</evidence>
<dbReference type="AlphaFoldDB" id="A0A2P2DWM6"/>
<accession>A0A2P2DWM6</accession>
<dbReference type="GO" id="GO:0016779">
    <property type="term" value="F:nucleotidyltransferase activity"/>
    <property type="evidence" value="ECO:0007669"/>
    <property type="project" value="UniProtKB-KW"/>
</dbReference>
<keyword evidence="4" id="KW-0547">Nucleotide-binding</keyword>
<gene>
    <name evidence="9" type="ORF">LPTSP4_05500</name>
</gene>
<evidence type="ECO:0000256" key="4">
    <source>
        <dbReference type="ARBA" id="ARBA00022741"/>
    </source>
</evidence>
<dbReference type="GO" id="GO:0016773">
    <property type="term" value="F:phosphotransferase activity, alcohol group as acceptor"/>
    <property type="evidence" value="ECO:0007669"/>
    <property type="project" value="InterPro"/>
</dbReference>
<dbReference type="EMBL" id="BFBB01000002">
    <property type="protein sequence ID" value="GBF49041.1"/>
    <property type="molecule type" value="Genomic_DNA"/>
</dbReference>
<proteinExistence type="predicted"/>
<feature type="domain" description="Cytidyltransferase-like" evidence="8">
    <location>
        <begin position="31"/>
        <end position="124"/>
    </location>
</feature>
<evidence type="ECO:0000256" key="5">
    <source>
        <dbReference type="ARBA" id="ARBA00022840"/>
    </source>
</evidence>
<dbReference type="GO" id="GO:0005975">
    <property type="term" value="P:carbohydrate metabolic process"/>
    <property type="evidence" value="ECO:0007669"/>
    <property type="project" value="InterPro"/>
</dbReference>
<dbReference type="InterPro" id="IPR014729">
    <property type="entry name" value="Rossmann-like_a/b/a_fold"/>
</dbReference>
<name>A0A2P2DWM6_9LEPT</name>
<dbReference type="InterPro" id="IPR050385">
    <property type="entry name" value="Archaeal_FAD_synthase"/>
</dbReference>
<dbReference type="NCBIfam" id="TIGR00125">
    <property type="entry name" value="cyt_tran_rel"/>
    <property type="match status" value="1"/>
</dbReference>
<keyword evidence="2 9" id="KW-0808">Transferase</keyword>
<comment type="caution">
    <text evidence="9">The sequence shown here is derived from an EMBL/GenBank/DDBJ whole genome shotgun (WGS) entry which is preliminary data.</text>
</comment>
<keyword evidence="5" id="KW-0067">ATP-binding</keyword>
<dbReference type="PANTHER" id="PTHR43793:SF2">
    <property type="entry name" value="BIFUNCTIONAL PROTEIN HLDE"/>
    <property type="match status" value="1"/>
</dbReference>
<dbReference type="Gene3D" id="3.40.50.620">
    <property type="entry name" value="HUPs"/>
    <property type="match status" value="1"/>
</dbReference>
<dbReference type="RefSeq" id="WP_108973471.1">
    <property type="nucleotide sequence ID" value="NZ_BFBB01000002.1"/>
</dbReference>
<sequence length="162" mass="18195">MTFYEALQKKWIEREKIPAIRSSLVGKKIVFTNGCFDILHPGHVEYLARARDLGDLLWLGLNSDQSVRALKGESRPINTLVDRAKVLAGLSSIDLISSFSEQTPLRLIEEIRPQIHCKGGDYKKEELPEYPLLLSLGADIIILPFLEGKSTTKILEKARIAP</sequence>
<dbReference type="SUPFAM" id="SSF52374">
    <property type="entry name" value="Nucleotidylyl transferase"/>
    <property type="match status" value="1"/>
</dbReference>
<evidence type="ECO:0000256" key="3">
    <source>
        <dbReference type="ARBA" id="ARBA00022695"/>
    </source>
</evidence>
<evidence type="ECO:0000256" key="7">
    <source>
        <dbReference type="ARBA" id="ARBA00047428"/>
    </source>
</evidence>
<keyword evidence="6" id="KW-0119">Carbohydrate metabolism</keyword>
<comment type="catalytic activity">
    <reaction evidence="7">
        <text>D-glycero-beta-D-manno-heptose 1-phosphate + ATP + H(+) = ADP-D-glycero-beta-D-manno-heptose + diphosphate</text>
        <dbReference type="Rhea" id="RHEA:27465"/>
        <dbReference type="ChEBI" id="CHEBI:15378"/>
        <dbReference type="ChEBI" id="CHEBI:30616"/>
        <dbReference type="ChEBI" id="CHEBI:33019"/>
        <dbReference type="ChEBI" id="CHEBI:59967"/>
        <dbReference type="ChEBI" id="CHEBI:61593"/>
        <dbReference type="EC" id="2.7.7.70"/>
    </reaction>
</comment>
<dbReference type="EC" id="2.7.7.70" evidence="1"/>
<dbReference type="InterPro" id="IPR004821">
    <property type="entry name" value="Cyt_trans-like"/>
</dbReference>
<evidence type="ECO:0000256" key="6">
    <source>
        <dbReference type="ARBA" id="ARBA00023277"/>
    </source>
</evidence>
<keyword evidence="3 9" id="KW-0548">Nucleotidyltransferase</keyword>
<evidence type="ECO:0000313" key="9">
    <source>
        <dbReference type="EMBL" id="GBF49041.1"/>
    </source>
</evidence>
<dbReference type="Pfam" id="PF01467">
    <property type="entry name" value="CTP_transf_like"/>
    <property type="match status" value="1"/>
</dbReference>
<dbReference type="Proteomes" id="UP000245133">
    <property type="component" value="Unassembled WGS sequence"/>
</dbReference>
<dbReference type="PANTHER" id="PTHR43793">
    <property type="entry name" value="FAD SYNTHASE"/>
    <property type="match status" value="1"/>
</dbReference>
<organism evidence="9 10">
    <name type="scientific">Leptospira ryugenii</name>
    <dbReference type="NCBI Taxonomy" id="1917863"/>
    <lineage>
        <taxon>Bacteria</taxon>
        <taxon>Pseudomonadati</taxon>
        <taxon>Spirochaetota</taxon>
        <taxon>Spirochaetia</taxon>
        <taxon>Leptospirales</taxon>
        <taxon>Leptospiraceae</taxon>
        <taxon>Leptospira</taxon>
    </lineage>
</organism>
<dbReference type="NCBIfam" id="TIGR02199">
    <property type="entry name" value="rfaE_dom_II"/>
    <property type="match status" value="1"/>
</dbReference>